<sequence>MFAMLNTLTMTGFVNSFCGGSLSAISFQGEQVHISPFRLILQYSSIFLLFKAMLQMLKYNFRFQLQLMHIGHVLNF</sequence>
<dbReference type="Gramene" id="AET5Gv20056000.8">
    <property type="protein sequence ID" value="AET5Gv20056000.8"/>
    <property type="gene ID" value="AET5Gv20056000"/>
</dbReference>
<evidence type="ECO:0000313" key="2">
    <source>
        <dbReference type="Proteomes" id="UP000015105"/>
    </source>
</evidence>
<evidence type="ECO:0000313" key="1">
    <source>
        <dbReference type="EnsemblPlants" id="AET5Gv20056000.8"/>
    </source>
</evidence>
<dbReference type="Proteomes" id="UP000015105">
    <property type="component" value="Chromosome 5D"/>
</dbReference>
<protein>
    <submittedName>
        <fullName evidence="1">Uncharacterized protein</fullName>
    </submittedName>
</protein>
<accession>A0A453JH74</accession>
<dbReference type="EnsemblPlants" id="AET5Gv20056000.8">
    <property type="protein sequence ID" value="AET5Gv20056000.8"/>
    <property type="gene ID" value="AET5Gv20056000"/>
</dbReference>
<reference evidence="1" key="5">
    <citation type="journal article" date="2021" name="G3 (Bethesda)">
        <title>Aegilops tauschii genome assembly Aet v5.0 features greater sequence contiguity and improved annotation.</title>
        <authorList>
            <person name="Wang L."/>
            <person name="Zhu T."/>
            <person name="Rodriguez J.C."/>
            <person name="Deal K.R."/>
            <person name="Dubcovsky J."/>
            <person name="McGuire P.E."/>
            <person name="Lux T."/>
            <person name="Spannagl M."/>
            <person name="Mayer K.F.X."/>
            <person name="Baldrich P."/>
            <person name="Meyers B.C."/>
            <person name="Huo N."/>
            <person name="Gu Y.Q."/>
            <person name="Zhou H."/>
            <person name="Devos K.M."/>
            <person name="Bennetzen J.L."/>
            <person name="Unver T."/>
            <person name="Budak H."/>
            <person name="Gulick P.J."/>
            <person name="Galiba G."/>
            <person name="Kalapos B."/>
            <person name="Nelson D.R."/>
            <person name="Li P."/>
            <person name="You F.M."/>
            <person name="Luo M.C."/>
            <person name="Dvorak J."/>
        </authorList>
    </citation>
    <scope>NUCLEOTIDE SEQUENCE [LARGE SCALE GENOMIC DNA]</scope>
    <source>
        <strain evidence="1">cv. AL8/78</strain>
    </source>
</reference>
<reference evidence="1" key="4">
    <citation type="submission" date="2019-03" db="UniProtKB">
        <authorList>
            <consortium name="EnsemblPlants"/>
        </authorList>
    </citation>
    <scope>IDENTIFICATION</scope>
</reference>
<reference evidence="2" key="2">
    <citation type="journal article" date="2017" name="Nat. Plants">
        <title>The Aegilops tauschii genome reveals multiple impacts of transposons.</title>
        <authorList>
            <person name="Zhao G."/>
            <person name="Zou C."/>
            <person name="Li K."/>
            <person name="Wang K."/>
            <person name="Li T."/>
            <person name="Gao L."/>
            <person name="Zhang X."/>
            <person name="Wang H."/>
            <person name="Yang Z."/>
            <person name="Liu X."/>
            <person name="Jiang W."/>
            <person name="Mao L."/>
            <person name="Kong X."/>
            <person name="Jiao Y."/>
            <person name="Jia J."/>
        </authorList>
    </citation>
    <scope>NUCLEOTIDE SEQUENCE [LARGE SCALE GENOMIC DNA]</scope>
    <source>
        <strain evidence="2">cv. AL8/78</strain>
    </source>
</reference>
<reference evidence="1" key="3">
    <citation type="journal article" date="2017" name="Nature">
        <title>Genome sequence of the progenitor of the wheat D genome Aegilops tauschii.</title>
        <authorList>
            <person name="Luo M.C."/>
            <person name="Gu Y.Q."/>
            <person name="Puiu D."/>
            <person name="Wang H."/>
            <person name="Twardziok S.O."/>
            <person name="Deal K.R."/>
            <person name="Huo N."/>
            <person name="Zhu T."/>
            <person name="Wang L."/>
            <person name="Wang Y."/>
            <person name="McGuire P.E."/>
            <person name="Liu S."/>
            <person name="Long H."/>
            <person name="Ramasamy R.K."/>
            <person name="Rodriguez J.C."/>
            <person name="Van S.L."/>
            <person name="Yuan L."/>
            <person name="Wang Z."/>
            <person name="Xia Z."/>
            <person name="Xiao L."/>
            <person name="Anderson O.D."/>
            <person name="Ouyang S."/>
            <person name="Liang Y."/>
            <person name="Zimin A.V."/>
            <person name="Pertea G."/>
            <person name="Qi P."/>
            <person name="Bennetzen J.L."/>
            <person name="Dai X."/>
            <person name="Dawson M.W."/>
            <person name="Muller H.G."/>
            <person name="Kugler K."/>
            <person name="Rivarola-Duarte L."/>
            <person name="Spannagl M."/>
            <person name="Mayer K.F.X."/>
            <person name="Lu F.H."/>
            <person name="Bevan M.W."/>
            <person name="Leroy P."/>
            <person name="Li P."/>
            <person name="You F.M."/>
            <person name="Sun Q."/>
            <person name="Liu Z."/>
            <person name="Lyons E."/>
            <person name="Wicker T."/>
            <person name="Salzberg S.L."/>
            <person name="Devos K.M."/>
            <person name="Dvorak J."/>
        </authorList>
    </citation>
    <scope>NUCLEOTIDE SEQUENCE [LARGE SCALE GENOMIC DNA]</scope>
    <source>
        <strain evidence="1">cv. AL8/78</strain>
    </source>
</reference>
<organism evidence="1 2">
    <name type="scientific">Aegilops tauschii subsp. strangulata</name>
    <name type="common">Goatgrass</name>
    <dbReference type="NCBI Taxonomy" id="200361"/>
    <lineage>
        <taxon>Eukaryota</taxon>
        <taxon>Viridiplantae</taxon>
        <taxon>Streptophyta</taxon>
        <taxon>Embryophyta</taxon>
        <taxon>Tracheophyta</taxon>
        <taxon>Spermatophyta</taxon>
        <taxon>Magnoliopsida</taxon>
        <taxon>Liliopsida</taxon>
        <taxon>Poales</taxon>
        <taxon>Poaceae</taxon>
        <taxon>BOP clade</taxon>
        <taxon>Pooideae</taxon>
        <taxon>Triticodae</taxon>
        <taxon>Triticeae</taxon>
        <taxon>Triticinae</taxon>
        <taxon>Aegilops</taxon>
    </lineage>
</organism>
<name>A0A453JH74_AEGTS</name>
<proteinExistence type="predicted"/>
<reference evidence="2" key="1">
    <citation type="journal article" date="2014" name="Science">
        <title>Ancient hybridizations among the ancestral genomes of bread wheat.</title>
        <authorList>
            <consortium name="International Wheat Genome Sequencing Consortium,"/>
            <person name="Marcussen T."/>
            <person name="Sandve S.R."/>
            <person name="Heier L."/>
            <person name="Spannagl M."/>
            <person name="Pfeifer M."/>
            <person name="Jakobsen K.S."/>
            <person name="Wulff B.B."/>
            <person name="Steuernagel B."/>
            <person name="Mayer K.F."/>
            <person name="Olsen O.A."/>
        </authorList>
    </citation>
    <scope>NUCLEOTIDE SEQUENCE [LARGE SCALE GENOMIC DNA]</scope>
    <source>
        <strain evidence="2">cv. AL8/78</strain>
    </source>
</reference>
<keyword evidence="2" id="KW-1185">Reference proteome</keyword>
<dbReference type="AlphaFoldDB" id="A0A453JH74"/>